<evidence type="ECO:0008006" key="2">
    <source>
        <dbReference type="Google" id="ProtNLM"/>
    </source>
</evidence>
<dbReference type="EMBL" id="BARV01000318">
    <property type="protein sequence ID" value="GAH96723.1"/>
    <property type="molecule type" value="Genomic_DNA"/>
</dbReference>
<sequence>MQRLARCHALDTAGRYEEAIVCYTEAMQGSNPNHNPNPIAILIILGIIYLITR</sequence>
<organism evidence="1">
    <name type="scientific">marine sediment metagenome</name>
    <dbReference type="NCBI Taxonomy" id="412755"/>
    <lineage>
        <taxon>unclassified sequences</taxon>
        <taxon>metagenomes</taxon>
        <taxon>ecological metagenomes</taxon>
    </lineage>
</organism>
<accession>X1LRE7</accession>
<evidence type="ECO:0000313" key="1">
    <source>
        <dbReference type="EMBL" id="GAH96723.1"/>
    </source>
</evidence>
<protein>
    <recommendedName>
        <fullName evidence="2">Tetratricopeptide repeat protein</fullName>
    </recommendedName>
</protein>
<gene>
    <name evidence="1" type="ORF">S06H3_01302</name>
</gene>
<dbReference type="SUPFAM" id="SSF48452">
    <property type="entry name" value="TPR-like"/>
    <property type="match status" value="1"/>
</dbReference>
<reference evidence="1" key="1">
    <citation type="journal article" date="2014" name="Front. Microbiol.">
        <title>High frequency of phylogenetically diverse reductive dehalogenase-homologous genes in deep subseafloor sedimentary metagenomes.</title>
        <authorList>
            <person name="Kawai M."/>
            <person name="Futagami T."/>
            <person name="Toyoda A."/>
            <person name="Takaki Y."/>
            <person name="Nishi S."/>
            <person name="Hori S."/>
            <person name="Arai W."/>
            <person name="Tsubouchi T."/>
            <person name="Morono Y."/>
            <person name="Uchiyama I."/>
            <person name="Ito T."/>
            <person name="Fujiyama A."/>
            <person name="Inagaki F."/>
            <person name="Takami H."/>
        </authorList>
    </citation>
    <scope>NUCLEOTIDE SEQUENCE</scope>
    <source>
        <strain evidence="1">Expedition CK06-06</strain>
    </source>
</reference>
<dbReference type="InterPro" id="IPR011990">
    <property type="entry name" value="TPR-like_helical_dom_sf"/>
</dbReference>
<name>X1LRE7_9ZZZZ</name>
<dbReference type="AlphaFoldDB" id="X1LRE7"/>
<proteinExistence type="predicted"/>
<comment type="caution">
    <text evidence="1">The sequence shown here is derived from an EMBL/GenBank/DDBJ whole genome shotgun (WGS) entry which is preliminary data.</text>
</comment>